<dbReference type="VEuPathDB" id="FungiDB:JI435_024250"/>
<dbReference type="Proteomes" id="UP000663193">
    <property type="component" value="Chromosome 2"/>
</dbReference>
<evidence type="ECO:0000313" key="3">
    <source>
        <dbReference type="Proteomes" id="UP000663193"/>
    </source>
</evidence>
<keyword evidence="3" id="KW-1185">Reference proteome</keyword>
<feature type="compositionally biased region" description="Pro residues" evidence="1">
    <location>
        <begin position="1"/>
        <end position="10"/>
    </location>
</feature>
<protein>
    <submittedName>
        <fullName evidence="2">Uncharacterized protein</fullName>
    </submittedName>
</protein>
<sequence>MHPAMHPHPPSHSHLPTSHLFNQPKPTLHINLLLPYCERSLLQHYCHNVAAV</sequence>
<dbReference type="AlphaFoldDB" id="A0A7U2ESK1"/>
<dbReference type="EMBL" id="CP069024">
    <property type="protein sequence ID" value="QRC92290.1"/>
    <property type="molecule type" value="Genomic_DNA"/>
</dbReference>
<evidence type="ECO:0000256" key="1">
    <source>
        <dbReference type="SAM" id="MobiDB-lite"/>
    </source>
</evidence>
<organism evidence="2 3">
    <name type="scientific">Phaeosphaeria nodorum (strain SN15 / ATCC MYA-4574 / FGSC 10173)</name>
    <name type="common">Glume blotch fungus</name>
    <name type="synonym">Parastagonospora nodorum</name>
    <dbReference type="NCBI Taxonomy" id="321614"/>
    <lineage>
        <taxon>Eukaryota</taxon>
        <taxon>Fungi</taxon>
        <taxon>Dikarya</taxon>
        <taxon>Ascomycota</taxon>
        <taxon>Pezizomycotina</taxon>
        <taxon>Dothideomycetes</taxon>
        <taxon>Pleosporomycetidae</taxon>
        <taxon>Pleosporales</taxon>
        <taxon>Pleosporineae</taxon>
        <taxon>Phaeosphaeriaceae</taxon>
        <taxon>Parastagonospora</taxon>
    </lineage>
</organism>
<reference evidence="3" key="1">
    <citation type="journal article" date="2021" name="BMC Genomics">
        <title>Chromosome-level genome assembly and manually-curated proteome of model necrotroph Parastagonospora nodorum Sn15 reveals a genome-wide trove of candidate effector homologs, and redundancy of virulence-related functions within an accessory chromosome.</title>
        <authorList>
            <person name="Bertazzoni S."/>
            <person name="Jones D.A.B."/>
            <person name="Phan H.T."/>
            <person name="Tan K.-C."/>
            <person name="Hane J.K."/>
        </authorList>
    </citation>
    <scope>NUCLEOTIDE SEQUENCE [LARGE SCALE GENOMIC DNA]</scope>
    <source>
        <strain evidence="3">SN15 / ATCC MYA-4574 / FGSC 10173)</strain>
    </source>
</reference>
<name>A0A7U2ESK1_PHANO</name>
<evidence type="ECO:0000313" key="2">
    <source>
        <dbReference type="EMBL" id="QRC92290.1"/>
    </source>
</evidence>
<gene>
    <name evidence="2" type="ORF">JI435_024250</name>
</gene>
<feature type="region of interest" description="Disordered" evidence="1">
    <location>
        <begin position="1"/>
        <end position="20"/>
    </location>
</feature>
<proteinExistence type="predicted"/>
<accession>A0A7U2ESK1</accession>